<evidence type="ECO:0000313" key="2">
    <source>
        <dbReference type="Proteomes" id="UP000789920"/>
    </source>
</evidence>
<comment type="caution">
    <text evidence="1">The sequence shown here is derived from an EMBL/GenBank/DDBJ whole genome shotgun (WGS) entry which is preliminary data.</text>
</comment>
<sequence>MFSTQNQQPSKNSTSSEKHNATQRLAQFVQEDDSARYVIHSENVICRDTALNTGSRIEAEETSEKEVTGGTGKISCVNLKELDKTEIFAEMQKLGFFCALPQDPKKNGIE</sequence>
<name>A0ACA9QB15_9GLOM</name>
<gene>
    <name evidence="1" type="ORF">RPERSI_LOCUS13445</name>
</gene>
<dbReference type="EMBL" id="CAJVQC010029874">
    <property type="protein sequence ID" value="CAG8743933.1"/>
    <property type="molecule type" value="Genomic_DNA"/>
</dbReference>
<keyword evidence="2" id="KW-1185">Reference proteome</keyword>
<reference evidence="1" key="1">
    <citation type="submission" date="2021-06" db="EMBL/GenBank/DDBJ databases">
        <authorList>
            <person name="Kallberg Y."/>
            <person name="Tangrot J."/>
            <person name="Rosling A."/>
        </authorList>
    </citation>
    <scope>NUCLEOTIDE SEQUENCE</scope>
    <source>
        <strain evidence="1">MA461A</strain>
    </source>
</reference>
<feature type="non-terminal residue" evidence="1">
    <location>
        <position position="110"/>
    </location>
</feature>
<dbReference type="Proteomes" id="UP000789920">
    <property type="component" value="Unassembled WGS sequence"/>
</dbReference>
<organism evidence="1 2">
    <name type="scientific">Racocetra persica</name>
    <dbReference type="NCBI Taxonomy" id="160502"/>
    <lineage>
        <taxon>Eukaryota</taxon>
        <taxon>Fungi</taxon>
        <taxon>Fungi incertae sedis</taxon>
        <taxon>Mucoromycota</taxon>
        <taxon>Glomeromycotina</taxon>
        <taxon>Glomeromycetes</taxon>
        <taxon>Diversisporales</taxon>
        <taxon>Gigasporaceae</taxon>
        <taxon>Racocetra</taxon>
    </lineage>
</organism>
<protein>
    <submittedName>
        <fullName evidence="1">21998_t:CDS:1</fullName>
    </submittedName>
</protein>
<accession>A0ACA9QB15</accession>
<evidence type="ECO:0000313" key="1">
    <source>
        <dbReference type="EMBL" id="CAG8743933.1"/>
    </source>
</evidence>
<proteinExistence type="predicted"/>